<sequence>MRRSATLTALAALAVAAPLAGCAQDDEPTAPPVARPSIPFEVEGRLSFVRGADTLRTIDVEIADTDSTRQRGLMERTEIPPETGMLFVFPGAQQQAFYMANTPRSLDIQFYGPDSTLLNIAHGTTPYSTDNVLSDGAAQFVVEVPAGYSRRLGLVEGDRITWSAGGAE</sequence>
<evidence type="ECO:0000313" key="2">
    <source>
        <dbReference type="EMBL" id="MDT0631607.1"/>
    </source>
</evidence>
<protein>
    <submittedName>
        <fullName evidence="2">DUF192 domain-containing protein</fullName>
    </submittedName>
</protein>
<organism evidence="2 3">
    <name type="scientific">Rubrivirga litoralis</name>
    <dbReference type="NCBI Taxonomy" id="3075598"/>
    <lineage>
        <taxon>Bacteria</taxon>
        <taxon>Pseudomonadati</taxon>
        <taxon>Rhodothermota</taxon>
        <taxon>Rhodothermia</taxon>
        <taxon>Rhodothermales</taxon>
        <taxon>Rubricoccaceae</taxon>
        <taxon>Rubrivirga</taxon>
    </lineage>
</organism>
<feature type="chain" id="PRO_5045607437" evidence="1">
    <location>
        <begin position="24"/>
        <end position="168"/>
    </location>
</feature>
<dbReference type="Pfam" id="PF02643">
    <property type="entry name" value="DUF192"/>
    <property type="match status" value="1"/>
</dbReference>
<dbReference type="Proteomes" id="UP001267426">
    <property type="component" value="Unassembled WGS sequence"/>
</dbReference>
<accession>A0ABU3BQP3</accession>
<dbReference type="InterPro" id="IPR003795">
    <property type="entry name" value="DUF192"/>
</dbReference>
<dbReference type="PANTHER" id="PTHR37953:SF1">
    <property type="entry name" value="UPF0127 PROTEIN MJ1496"/>
    <property type="match status" value="1"/>
</dbReference>
<name>A0ABU3BQP3_9BACT</name>
<proteinExistence type="predicted"/>
<comment type="caution">
    <text evidence="2">The sequence shown here is derived from an EMBL/GenBank/DDBJ whole genome shotgun (WGS) entry which is preliminary data.</text>
</comment>
<reference evidence="2 3" key="1">
    <citation type="submission" date="2023-09" db="EMBL/GenBank/DDBJ databases">
        <authorList>
            <person name="Rey-Velasco X."/>
        </authorList>
    </citation>
    <scope>NUCLEOTIDE SEQUENCE [LARGE SCALE GENOMIC DNA]</scope>
    <source>
        <strain evidence="2 3">F394</strain>
    </source>
</reference>
<dbReference type="RefSeq" id="WP_311662949.1">
    <property type="nucleotide sequence ID" value="NZ_JAVRHT010000014.1"/>
</dbReference>
<gene>
    <name evidence="2" type="ORF">RM540_07575</name>
</gene>
<dbReference type="Gene3D" id="2.60.120.1140">
    <property type="entry name" value="Protein of unknown function DUF192"/>
    <property type="match status" value="1"/>
</dbReference>
<feature type="signal peptide" evidence="1">
    <location>
        <begin position="1"/>
        <end position="23"/>
    </location>
</feature>
<dbReference type="PANTHER" id="PTHR37953">
    <property type="entry name" value="UPF0127 PROTEIN MJ1496"/>
    <property type="match status" value="1"/>
</dbReference>
<evidence type="ECO:0000313" key="3">
    <source>
        <dbReference type="Proteomes" id="UP001267426"/>
    </source>
</evidence>
<keyword evidence="1" id="KW-0732">Signal</keyword>
<dbReference type="EMBL" id="JAVRHT010000014">
    <property type="protein sequence ID" value="MDT0631607.1"/>
    <property type="molecule type" value="Genomic_DNA"/>
</dbReference>
<dbReference type="InterPro" id="IPR038695">
    <property type="entry name" value="Saro_0823-like_sf"/>
</dbReference>
<evidence type="ECO:0000256" key="1">
    <source>
        <dbReference type="SAM" id="SignalP"/>
    </source>
</evidence>
<keyword evidence="3" id="KW-1185">Reference proteome</keyword>